<keyword evidence="2" id="KW-1133">Transmembrane helix</keyword>
<feature type="region of interest" description="Disordered" evidence="1">
    <location>
        <begin position="636"/>
        <end position="669"/>
    </location>
</feature>
<dbReference type="AlphaFoldDB" id="A0ABD2X799"/>
<dbReference type="Proteomes" id="UP001627154">
    <property type="component" value="Unassembled WGS sequence"/>
</dbReference>
<keyword evidence="3" id="KW-0732">Signal</keyword>
<protein>
    <recommendedName>
        <fullName evidence="6">Glycoprotein</fullName>
    </recommendedName>
</protein>
<feature type="transmembrane region" description="Helical" evidence="2">
    <location>
        <begin position="538"/>
        <end position="561"/>
    </location>
</feature>
<evidence type="ECO:0000256" key="2">
    <source>
        <dbReference type="SAM" id="Phobius"/>
    </source>
</evidence>
<evidence type="ECO:0000256" key="1">
    <source>
        <dbReference type="SAM" id="MobiDB-lite"/>
    </source>
</evidence>
<feature type="signal peptide" evidence="3">
    <location>
        <begin position="1"/>
        <end position="17"/>
    </location>
</feature>
<feature type="chain" id="PRO_5044829212" description="Glycoprotein" evidence="3">
    <location>
        <begin position="18"/>
        <end position="669"/>
    </location>
</feature>
<organism evidence="4 5">
    <name type="scientific">Trichogramma kaykai</name>
    <dbReference type="NCBI Taxonomy" id="54128"/>
    <lineage>
        <taxon>Eukaryota</taxon>
        <taxon>Metazoa</taxon>
        <taxon>Ecdysozoa</taxon>
        <taxon>Arthropoda</taxon>
        <taxon>Hexapoda</taxon>
        <taxon>Insecta</taxon>
        <taxon>Pterygota</taxon>
        <taxon>Neoptera</taxon>
        <taxon>Endopterygota</taxon>
        <taxon>Hymenoptera</taxon>
        <taxon>Apocrita</taxon>
        <taxon>Proctotrupomorpha</taxon>
        <taxon>Chalcidoidea</taxon>
        <taxon>Trichogrammatidae</taxon>
        <taxon>Trichogramma</taxon>
    </lineage>
</organism>
<keyword evidence="5" id="KW-1185">Reference proteome</keyword>
<evidence type="ECO:0000313" key="4">
    <source>
        <dbReference type="EMBL" id="KAL3401064.1"/>
    </source>
</evidence>
<evidence type="ECO:0008006" key="6">
    <source>
        <dbReference type="Google" id="ProtNLM"/>
    </source>
</evidence>
<dbReference type="Pfam" id="PF24664">
    <property type="entry name" value="Monjiviricetes_fusion"/>
    <property type="match status" value="1"/>
</dbReference>
<reference evidence="4 5" key="1">
    <citation type="journal article" date="2024" name="bioRxiv">
        <title>A reference genome for Trichogramma kaykai: A tiny desert-dwelling parasitoid wasp with competing sex-ratio distorters.</title>
        <authorList>
            <person name="Culotta J."/>
            <person name="Lindsey A.R."/>
        </authorList>
    </citation>
    <scope>NUCLEOTIDE SEQUENCE [LARGE SCALE GENOMIC DNA]</scope>
    <source>
        <strain evidence="4 5">KSX58</strain>
    </source>
</reference>
<evidence type="ECO:0000313" key="5">
    <source>
        <dbReference type="Proteomes" id="UP001627154"/>
    </source>
</evidence>
<proteinExistence type="predicted"/>
<comment type="caution">
    <text evidence="4">The sequence shown here is derived from an EMBL/GenBank/DDBJ whole genome shotgun (WGS) entry which is preliminary data.</text>
</comment>
<evidence type="ECO:0000256" key="3">
    <source>
        <dbReference type="SAM" id="SignalP"/>
    </source>
</evidence>
<dbReference type="EMBL" id="JBJJXI010000049">
    <property type="protein sequence ID" value="KAL3401064.1"/>
    <property type="molecule type" value="Genomic_DNA"/>
</dbReference>
<feature type="compositionally biased region" description="Pro residues" evidence="1">
    <location>
        <begin position="645"/>
        <end position="658"/>
    </location>
</feature>
<keyword evidence="2" id="KW-0472">Membrane</keyword>
<keyword evidence="2" id="KW-0812">Transmembrane</keyword>
<gene>
    <name evidence="4" type="ORF">TKK_005699</name>
</gene>
<accession>A0ABD2X799</accession>
<name>A0ABD2X799_9HYME</name>
<feature type="transmembrane region" description="Helical" evidence="2">
    <location>
        <begin position="573"/>
        <end position="598"/>
    </location>
</feature>
<sequence>MWGTIIICMLLATVTIGQVEYGYDCGAELTNVITISLIDVGKCEKSCPEIKNSTIRAQLVQMNDYGIATVKECRILIKRSVFYCGMHSHISTVANGEVQYYKEVTNDECERLHATGSYVYQDLVINDIPRNGTITTPHTFAGTTGEFGKCTGESRYVDAYGTFHDVVVTGWITIDMKSYTAKVDMEADKLQLATGASCTASRRHCVSPDGSEAFWSTVEMGECGINKYSIIYDGYITKIEDLEEENVVYTLSTEDRNFALVRKFEENVCGIVIQHTEHTRLMIIESGGRHAPMRQTEIIAHNIDLFAYTNAKFLYVEKHFKGQLKEMYYNIMDSKCELERKVIENTLSIATTQPAEVARKIMKSPGWTGIVSGEIIYLIKCLRVMTDLRKTNICYEQLPVIFQNQSMFLAPRTRILVTNGKERQCDGRLPSMFKLGEQWYRSIPDIITAPAPEILVPKMTPAWKYISPESLAIGGIYSEKDTKKLRDLIVFPLERGAIMNTILRGAVGQQVNTEGISISPFITEKILNTIATNTWNRVYAGFVSFGTLSAGILGVFMLFRAIKLIVDTTIHSYALYTIYGWSIHLLGALWDSVTYLLLHIGQRRQHEDHQNNIDRIDRERIIEQEDRRINIDAEIAPMLQQQERGPPPQQERVPPPLPARLYPRIDPSE</sequence>